<dbReference type="Pfam" id="PF10026">
    <property type="entry name" value="DUF2268"/>
    <property type="match status" value="1"/>
</dbReference>
<gene>
    <name evidence="2" type="ORF">HNQ85_002401</name>
</gene>
<keyword evidence="3" id="KW-1185">Reference proteome</keyword>
<dbReference type="EMBL" id="JACDUU010000005">
    <property type="protein sequence ID" value="MBA2872111.1"/>
    <property type="molecule type" value="Genomic_DNA"/>
</dbReference>
<organism evidence="2 3">
    <name type="scientific">[Anoxybacillus] calidus</name>
    <dbReference type="NCBI Taxonomy" id="575178"/>
    <lineage>
        <taxon>Bacteria</taxon>
        <taxon>Bacillati</taxon>
        <taxon>Bacillota</taxon>
        <taxon>Bacilli</taxon>
        <taxon>Bacillales</taxon>
        <taxon>Anoxybacillaceae</taxon>
        <taxon>Paranoxybacillus</taxon>
    </lineage>
</organism>
<sequence length="263" mass="31336">MPVLRTDEWLIQVGEKPIELCKKLIPYFKDVSSREIFSHLIRHGMYRSANGLKQVVKEMKTQLIWEDVEKIYNILMKRWNGPDIPIFIFPADWRNGRLQREFNSKGGLAYRDKLFLFLLPHHTKKEMEALITHEYNHVCRLRRMVKKEEDYTLLDVIVLEGLAETAVRKYVGQSYNAKWTTYYSEKQLAEFWKRYILPYQSIHVTHPLYNRLLYGLNFYPKMLGYAVGYDLVNRCLQKKDITFEKLMSLTSEKIAKLADRDVS</sequence>
<proteinExistence type="predicted"/>
<accession>A0A7W0BX99</accession>
<dbReference type="InterPro" id="IPR018728">
    <property type="entry name" value="DUF2268"/>
</dbReference>
<dbReference type="AlphaFoldDB" id="A0A7W0BX99"/>
<name>A0A7W0BX99_9BACL</name>
<dbReference type="RefSeq" id="WP_181537908.1">
    <property type="nucleotide sequence ID" value="NZ_JACDUU010000005.1"/>
</dbReference>
<dbReference type="Proteomes" id="UP000580891">
    <property type="component" value="Unassembled WGS sequence"/>
</dbReference>
<evidence type="ECO:0000313" key="3">
    <source>
        <dbReference type="Proteomes" id="UP000580891"/>
    </source>
</evidence>
<feature type="domain" description="DUF2268" evidence="1">
    <location>
        <begin position="64"/>
        <end position="255"/>
    </location>
</feature>
<reference evidence="2 3" key="1">
    <citation type="submission" date="2020-07" db="EMBL/GenBank/DDBJ databases">
        <title>Genomic Encyclopedia of Type Strains, Phase IV (KMG-IV): sequencing the most valuable type-strain genomes for metagenomic binning, comparative biology and taxonomic classification.</title>
        <authorList>
            <person name="Goeker M."/>
        </authorList>
    </citation>
    <scope>NUCLEOTIDE SEQUENCE [LARGE SCALE GENOMIC DNA]</scope>
    <source>
        <strain evidence="2 3">DSM 25220</strain>
    </source>
</reference>
<protein>
    <submittedName>
        <fullName evidence="2">Uncharacterized protein YjaZ</fullName>
    </submittedName>
</protein>
<evidence type="ECO:0000313" key="2">
    <source>
        <dbReference type="EMBL" id="MBA2872111.1"/>
    </source>
</evidence>
<comment type="caution">
    <text evidence="2">The sequence shown here is derived from an EMBL/GenBank/DDBJ whole genome shotgun (WGS) entry which is preliminary data.</text>
</comment>
<evidence type="ECO:0000259" key="1">
    <source>
        <dbReference type="Pfam" id="PF10026"/>
    </source>
</evidence>